<evidence type="ECO:0000313" key="3">
    <source>
        <dbReference type="Proteomes" id="UP000249739"/>
    </source>
</evidence>
<proteinExistence type="predicted"/>
<dbReference type="InterPro" id="IPR015330">
    <property type="entry name" value="DNA_primase/pol_bifunc_N"/>
</dbReference>
<dbReference type="AlphaFoldDB" id="A0A2W5FKF2"/>
<dbReference type="Pfam" id="PF09250">
    <property type="entry name" value="Prim-Pol"/>
    <property type="match status" value="1"/>
</dbReference>
<dbReference type="SUPFAM" id="SSF52540">
    <property type="entry name" value="P-loop containing nucleoside triphosphate hydrolases"/>
    <property type="match status" value="1"/>
</dbReference>
<dbReference type="Pfam" id="PF19263">
    <property type="entry name" value="DUF5906"/>
    <property type="match status" value="1"/>
</dbReference>
<feature type="domain" description="DNA primase/polymerase bifunctional N-terminal" evidence="1">
    <location>
        <begin position="41"/>
        <end position="200"/>
    </location>
</feature>
<evidence type="ECO:0000313" key="2">
    <source>
        <dbReference type="EMBL" id="PZP54864.1"/>
    </source>
</evidence>
<reference evidence="2 3" key="1">
    <citation type="submission" date="2017-08" db="EMBL/GenBank/DDBJ databases">
        <title>Infants hospitalized years apart are colonized by the same room-sourced microbial strains.</title>
        <authorList>
            <person name="Brooks B."/>
            <person name="Olm M.R."/>
            <person name="Firek B.A."/>
            <person name="Baker R."/>
            <person name="Thomas B.C."/>
            <person name="Morowitz M.J."/>
            <person name="Banfield J.F."/>
        </authorList>
    </citation>
    <scope>NUCLEOTIDE SEQUENCE [LARGE SCALE GENOMIC DNA]</scope>
    <source>
        <strain evidence="2">S2_006_000_R2_64</strain>
    </source>
</reference>
<comment type="caution">
    <text evidence="2">The sequence shown here is derived from an EMBL/GenBank/DDBJ whole genome shotgun (WGS) entry which is preliminary data.</text>
</comment>
<name>A0A2W5FKF2_9BACT</name>
<dbReference type="SMART" id="SM00943">
    <property type="entry name" value="Prim-Pol"/>
    <property type="match status" value="1"/>
</dbReference>
<accession>A0A2W5FKF2</accession>
<evidence type="ECO:0000259" key="1">
    <source>
        <dbReference type="SMART" id="SM00943"/>
    </source>
</evidence>
<dbReference type="Gene3D" id="3.40.50.300">
    <property type="entry name" value="P-loop containing nucleotide triphosphate hydrolases"/>
    <property type="match status" value="1"/>
</dbReference>
<dbReference type="EMBL" id="QFOT01000104">
    <property type="protein sequence ID" value="PZP54864.1"/>
    <property type="molecule type" value="Genomic_DNA"/>
</dbReference>
<protein>
    <recommendedName>
        <fullName evidence="1">DNA primase/polymerase bifunctional N-terminal domain-containing protein</fullName>
    </recommendedName>
</protein>
<gene>
    <name evidence="2" type="ORF">DI586_08630</name>
</gene>
<dbReference type="InterPro" id="IPR027417">
    <property type="entry name" value="P-loop_NTPase"/>
</dbReference>
<dbReference type="SUPFAM" id="SSF56747">
    <property type="entry name" value="Prim-pol domain"/>
    <property type="match status" value="1"/>
</dbReference>
<sequence length="751" mass="84109">MDLRPAYFALGDEFLLILTSSTFGSPIIARRKEVQMTIEIAKKYLSQGVPVIPVPYKCKAPAIKGWQDLNITNDNAHEFFSTAPQNISVLLGKEGSNLIDLDLDCPEARIFAQKFAPKTEFRYGRLSNPVSHWLYHVTDGDESVRFEHPEFGVFLEIRGKKHASLLPGSVHPEGEIYEFTDSGIPSEVLYGELCKAAALIASCCLLFNHWPSKGSRHEVSLAFAGLLIKAGYSQDEVERAVYEVAKAAGDEEALKRRAAAQDSAIKFLSGQSVSGITRLKELLPEKAIKCLSKWLTVSPQEEVDEMIDKINERYAFIIVGGTQRVLVFKTSPVSSEKYVSFMKLDAFKGLFKKNRVVVNGRNGPVEKSIAEVWLSHPQRRTYEDMVFEPGRDIPSYVFNYWQGYAVSPTDNEDLCQPFLEHLHQIICDGDDKHFLWLVCWLAQMVQHPGQKPGTAIVLIGPQGAGKTCVGEFIGEMLKPHFLKINNSKHLLGNFNAHQDGIIFALCEEAFLAGDKAAQGVLKDMITSDSMMIERKGLDPVKTRNCLHLFVTSNNPWVVSAGIDDRRFFVLEVSGKVANDHQYFAKFKNSQSSGGPAALLNFLLNFDYTQVELHKPPQTKALVTQKLETLEPLAKVLYKFLQQGHIHPKSKEWPDWIETDQLCDICFAGTKKIGVADKGLQTKLGMLLPNYLGHIKKEKKYLPEVDAETGVPYSISIGASKVQQMIYLLPSLEECRKKFTSRTGIPFTEIED</sequence>
<organism evidence="2 3">
    <name type="scientific">Micavibrio aeruginosavorus</name>
    <dbReference type="NCBI Taxonomy" id="349221"/>
    <lineage>
        <taxon>Bacteria</taxon>
        <taxon>Pseudomonadati</taxon>
        <taxon>Bdellovibrionota</taxon>
        <taxon>Bdellovibrionia</taxon>
        <taxon>Bdellovibrionales</taxon>
        <taxon>Pseudobdellovibrionaceae</taxon>
        <taxon>Micavibrio</taxon>
    </lineage>
</organism>
<dbReference type="InterPro" id="IPR045455">
    <property type="entry name" value="NrS-1_pol-like_helicase"/>
</dbReference>
<dbReference type="Proteomes" id="UP000249739">
    <property type="component" value="Unassembled WGS sequence"/>
</dbReference>
<dbReference type="Gene3D" id="3.30.720.160">
    <property type="entry name" value="Bifunctional DNA primase/polymerase, N-terminal"/>
    <property type="match status" value="1"/>
</dbReference>